<keyword evidence="2" id="KW-1185">Reference proteome</keyword>
<dbReference type="PATRIC" id="fig|717774.3.peg.860"/>
<dbReference type="Gene3D" id="2.60.120.620">
    <property type="entry name" value="q2cbj1_9rhob like domain"/>
    <property type="match status" value="1"/>
</dbReference>
<dbReference type="STRING" id="717774.Marme_0824"/>
<reference evidence="1 2" key="1">
    <citation type="journal article" date="2012" name="Stand. Genomic Sci.">
        <title>Complete genome sequence of the melanogenic marine bacterium Marinomonas mediterranea type strain (MMB-1(T)).</title>
        <authorList>
            <person name="Lucas-Elio P."/>
            <person name="Goodwin L."/>
            <person name="Woyke T."/>
            <person name="Pitluck S."/>
            <person name="Nolan M."/>
            <person name="Kyrpides N.C."/>
            <person name="Detter J.C."/>
            <person name="Copeland A."/>
            <person name="Teshima H."/>
            <person name="Bruce D."/>
            <person name="Detter C."/>
            <person name="Tapia R."/>
            <person name="Han S."/>
            <person name="Land M.L."/>
            <person name="Ivanova N."/>
            <person name="Mikhailova N."/>
            <person name="Johnston A.W."/>
            <person name="Sanchez-Amat A."/>
        </authorList>
    </citation>
    <scope>NUCLEOTIDE SEQUENCE [LARGE SCALE GENOMIC DNA]</scope>
    <source>
        <strain evidence="2">ATCC 700492 / JCM 21426 / NBRC 103028 / MMB-1</strain>
    </source>
</reference>
<keyword evidence="1" id="KW-0560">Oxidoreductase</keyword>
<dbReference type="HOGENOM" id="CLU_063392_0_0_6"/>
<dbReference type="eggNOG" id="COG5285">
    <property type="taxonomic scope" value="Bacteria"/>
</dbReference>
<sequence>MNEKTCFLSTQDVSVKDLDALIKRRTDVSEYSLSSAVVHNVLVYDASRVITAAQKNRQAVMAEFHKVLSDGPGVFVIKKAYRDLSIVDDQTVVFNALLKEESANRKVADHFAEAGANGRLWNALQKSALRDPAVFVKYNANPLLGLASESWLGTGWQLTSQVNIVPPGGKAQKPHRDYHLGFQTNDVAEGFPRSTHTLSSLLTLQGMIAHSDMPVESGPTLLLPYSHQYELGYLAWRDPDIIAYFDEHAVQLALEKGDMVFFNPALFHAAGTNTTQDVYRAANLVQVSSAFGKTMESIDREAMMNAVYPILLQMRNSEQLTEQEGEAVIQAVADGYSFPTNLDRDPPLDGLAPETEQAFMSRAIKECMDSACFAETLREIKARRSA</sequence>
<dbReference type="OrthoDB" id="3562306at2"/>
<dbReference type="EMBL" id="CP002583">
    <property type="protein sequence ID" value="ADZ90104.1"/>
    <property type="molecule type" value="Genomic_DNA"/>
</dbReference>
<dbReference type="GO" id="GO:0048244">
    <property type="term" value="F:phytanoyl-CoA dioxygenase activity"/>
    <property type="evidence" value="ECO:0007669"/>
    <property type="project" value="InterPro"/>
</dbReference>
<organism evidence="1 2">
    <name type="scientific">Marinomonas mediterranea (strain ATCC 700492 / JCM 21426 / NBRC 103028 / MMB-1)</name>
    <dbReference type="NCBI Taxonomy" id="717774"/>
    <lineage>
        <taxon>Bacteria</taxon>
        <taxon>Pseudomonadati</taxon>
        <taxon>Pseudomonadota</taxon>
        <taxon>Gammaproteobacteria</taxon>
        <taxon>Oceanospirillales</taxon>
        <taxon>Oceanospirillaceae</taxon>
        <taxon>Marinomonas</taxon>
    </lineage>
</organism>
<accession>F2K351</accession>
<dbReference type="Pfam" id="PF05721">
    <property type="entry name" value="PhyH"/>
    <property type="match status" value="1"/>
</dbReference>
<dbReference type="AlphaFoldDB" id="F2K351"/>
<dbReference type="KEGG" id="mme:Marme_0824"/>
<dbReference type="PANTHER" id="PTHR21308">
    <property type="entry name" value="PHYTANOYL-COA ALPHA-HYDROXYLASE"/>
    <property type="match status" value="1"/>
</dbReference>
<dbReference type="Proteomes" id="UP000001062">
    <property type="component" value="Chromosome"/>
</dbReference>
<evidence type="ECO:0000313" key="1">
    <source>
        <dbReference type="EMBL" id="ADZ90104.1"/>
    </source>
</evidence>
<keyword evidence="1" id="KW-0223">Dioxygenase</keyword>
<dbReference type="SUPFAM" id="SSF51197">
    <property type="entry name" value="Clavaminate synthase-like"/>
    <property type="match status" value="1"/>
</dbReference>
<dbReference type="InterPro" id="IPR047128">
    <property type="entry name" value="PhyH"/>
</dbReference>
<protein>
    <submittedName>
        <fullName evidence="1">Phytanoyl-CoA dioxygenase</fullName>
    </submittedName>
</protein>
<gene>
    <name evidence="1" type="ordered locus">Marme_0824</name>
</gene>
<dbReference type="RefSeq" id="WP_013660009.1">
    <property type="nucleotide sequence ID" value="NC_015276.1"/>
</dbReference>
<dbReference type="PANTHER" id="PTHR21308:SF8">
    <property type="entry name" value="PHYTANOYL-COA DIOXYGENASE FAMILY PROTEIN (AFU_ORTHOLOGUE AFUA_2G09620)"/>
    <property type="match status" value="1"/>
</dbReference>
<name>F2K351_MARM1</name>
<proteinExistence type="predicted"/>
<dbReference type="InterPro" id="IPR008775">
    <property type="entry name" value="Phytyl_CoA_dOase-like"/>
</dbReference>
<evidence type="ECO:0000313" key="2">
    <source>
        <dbReference type="Proteomes" id="UP000001062"/>
    </source>
</evidence>
<dbReference type="GO" id="GO:0001561">
    <property type="term" value="P:fatty acid alpha-oxidation"/>
    <property type="evidence" value="ECO:0007669"/>
    <property type="project" value="InterPro"/>
</dbReference>